<evidence type="ECO:0000313" key="2">
    <source>
        <dbReference type="Proteomes" id="UP000477488"/>
    </source>
</evidence>
<name>A0A6L5XLP1_9BACT</name>
<keyword evidence="2" id="KW-1185">Reference proteome</keyword>
<proteinExistence type="predicted"/>
<protein>
    <submittedName>
        <fullName evidence="1">Uncharacterized protein</fullName>
    </submittedName>
</protein>
<accession>A0A6L5XLP1</accession>
<dbReference type="RefSeq" id="WP_195840978.1">
    <property type="nucleotide sequence ID" value="NZ_VUMH01000007.1"/>
</dbReference>
<dbReference type="AlphaFoldDB" id="A0A6L5XLP1"/>
<dbReference type="Proteomes" id="UP000477488">
    <property type="component" value="Unassembled WGS sequence"/>
</dbReference>
<comment type="caution">
    <text evidence="1">The sequence shown here is derived from an EMBL/GenBank/DDBJ whole genome shotgun (WGS) entry which is preliminary data.</text>
</comment>
<reference evidence="1 2" key="1">
    <citation type="submission" date="2019-09" db="EMBL/GenBank/DDBJ databases">
        <title>In-depth cultivation of the pig gut microbiome towards novel bacterial diversity and tailored functional studies.</title>
        <authorList>
            <person name="Wylensek D."/>
            <person name="Hitch T.C.A."/>
            <person name="Clavel T."/>
        </authorList>
    </citation>
    <scope>NUCLEOTIDE SEQUENCE [LARGE SCALE GENOMIC DNA]</scope>
    <source>
        <strain evidence="1 2">PG-178-WT-4</strain>
    </source>
</reference>
<evidence type="ECO:0000313" key="1">
    <source>
        <dbReference type="EMBL" id="MSS28035.1"/>
    </source>
</evidence>
<organism evidence="1 2">
    <name type="scientific">Desulfovibrio porci</name>
    <dbReference type="NCBI Taxonomy" id="2605782"/>
    <lineage>
        <taxon>Bacteria</taxon>
        <taxon>Pseudomonadati</taxon>
        <taxon>Thermodesulfobacteriota</taxon>
        <taxon>Desulfovibrionia</taxon>
        <taxon>Desulfovibrionales</taxon>
        <taxon>Desulfovibrionaceae</taxon>
        <taxon>Desulfovibrio</taxon>
    </lineage>
</organism>
<sequence length="368" mass="40771">MSPDYNINSFTPATAICADLEKILASSPPAVMFILSQIDGYSAGQQRIDLAVFVANASPKDGCDPTLPVQDLFAACEAAPQQPLLPLWRKITRDWRPRNAEQSNCAELLRDLANTDSGQDKDEHALAFLAWLHGYTRLGHGGPRMGLFNSDALRDALTVCALRPRRLIRDVLPPVSRSLPLPPACMKTDEAAAHRVASDFDPVSATCADWLSLDGDQPLKYGDTTRLDAMENALIQVDGYASALDGVPLPSALESKRHIRDRLKNICMAQPRKRLITLWRILRPLTLKADQTTCADWLTPSRSGDSLRNLFSLFWLYGYNQAESGVPGSLFALTGDPDRVFEHALDAVCARRPEALLRDALRDMERHW</sequence>
<gene>
    <name evidence="1" type="ORF">FYJ44_08270</name>
</gene>
<dbReference type="EMBL" id="VUMH01000007">
    <property type="protein sequence ID" value="MSS28035.1"/>
    <property type="molecule type" value="Genomic_DNA"/>
</dbReference>